<protein>
    <submittedName>
        <fullName evidence="3">Hercynine oxygenase</fullName>
    </submittedName>
</protein>
<feature type="compositionally biased region" description="Basic and acidic residues" evidence="1">
    <location>
        <begin position="845"/>
        <end position="855"/>
    </location>
</feature>
<comment type="caution">
    <text evidence="3">The sequence shown here is derived from an EMBL/GenBank/DDBJ whole genome shotgun (WGS) entry which is preliminary data.</text>
</comment>
<dbReference type="PANTHER" id="PTHR23150">
    <property type="entry name" value="SULFATASE MODIFYING FACTOR 1, 2"/>
    <property type="match status" value="1"/>
</dbReference>
<evidence type="ECO:0000313" key="3">
    <source>
        <dbReference type="EMBL" id="GAA5527454.1"/>
    </source>
</evidence>
<name>A0ABP9WWH0_9CHLR</name>
<sequence length="957" mass="108589">MHDVERIRQKIINLQARRAQESDQDLIEALDQMIGQHQHQLSLLAQQAAAVVESPAPAAAQGQVYGSSVMTNLGHVWINQVFNAPLSTGERTDQLILHYLAHVQGNADRLVLGTDVQDSDQERMSLQRVFTMLQADFYGPIAGDALLQSLLLGSPQPRPQLQDSILKALNQIQHQRSVILGVPGGGKTTVVSYLASAQAAALLDPGKAEFLHSQGWMHTKLVPVRVRLKHVQPPADPEQQTAAAFWEVVTELQLAGRFGQRAINSDVGFQRIEVERQQRLQDAIEELLINGNGLLLLDGLDEVQPEHLAAVKRCIEHAQRMFHKSRIIVTCRVFDYEHPLPPPFPSRQLYDWPTIQLMPFDLTAQHVYITNYYSELGRLHASHADIVSIRKKHAKLHAELMKSGMLHELTRTPLLLALTVHVNMVHTDLPESEGKLLHICIDELLKRRAPEAIAVSLEDLYDLVALLGYYAHSQEEIQGKALLSLQQINMVVQRYYSDRYPHPNQIHMLSQAVGNATLRLINSNGLLQEASNNQQDNPHYDFAHRLFQQFLAGMYLLNQERHDECIERAGSEHWRVCLHYMANFAPYIQKQSFIFGVIQDLLGGMPDEQVQGSHLLLAIGKAKVASAGRRNLWQQAVNHLKNIGGLSGSSRGVRRWAPPRIAFPTRLRAALVLGAIGDTRFIGEDGALIALTERVVCIHAGSVELEDPHARPQTYSVERFWMSRYLLTNFEYSQFVAARGYLDDQWWQNDDARHWRRGDPSWLHGLPPWAAPRRLPDLWHNERFNHPTQPIVGVNWYEANAFCAWLTVQLRPQLDALGPNLVVRLPSEAEWQLAASQHSEREYPWGDEWRNDHANTSESELEQPTPVGMFPYGTWSDGPMDLAGNVCEWTNSINRDLELDPQTTRNRRLQHRDLMVAVRGGSWFHNRYFARCRSRLQHRPFSHGPNIGVRLIIGHAE</sequence>
<dbReference type="EMBL" id="BAABRU010000004">
    <property type="protein sequence ID" value="GAA5527454.1"/>
    <property type="molecule type" value="Genomic_DNA"/>
</dbReference>
<dbReference type="InterPro" id="IPR042095">
    <property type="entry name" value="SUMF_sf"/>
</dbReference>
<dbReference type="Gene3D" id="3.40.50.300">
    <property type="entry name" value="P-loop containing nucleotide triphosphate hydrolases"/>
    <property type="match status" value="1"/>
</dbReference>
<dbReference type="RefSeq" id="WP_345721092.1">
    <property type="nucleotide sequence ID" value="NZ_BAABRU010000004.1"/>
</dbReference>
<dbReference type="InterPro" id="IPR027417">
    <property type="entry name" value="P-loop_NTPase"/>
</dbReference>
<dbReference type="SUPFAM" id="SSF56436">
    <property type="entry name" value="C-type lectin-like"/>
    <property type="match status" value="1"/>
</dbReference>
<keyword evidence="4" id="KW-1185">Reference proteome</keyword>
<dbReference type="InterPro" id="IPR051043">
    <property type="entry name" value="Sulfatase_Mod_Factor_Kinase"/>
</dbReference>
<dbReference type="Pfam" id="PF03781">
    <property type="entry name" value="FGE-sulfatase"/>
    <property type="match status" value="1"/>
</dbReference>
<organism evidence="3 4">
    <name type="scientific">Herpetosiphon gulosus</name>
    <dbReference type="NCBI Taxonomy" id="1973496"/>
    <lineage>
        <taxon>Bacteria</taxon>
        <taxon>Bacillati</taxon>
        <taxon>Chloroflexota</taxon>
        <taxon>Chloroflexia</taxon>
        <taxon>Herpetosiphonales</taxon>
        <taxon>Herpetosiphonaceae</taxon>
        <taxon>Herpetosiphon</taxon>
    </lineage>
</organism>
<dbReference type="PANTHER" id="PTHR23150:SF19">
    <property type="entry name" value="FORMYLGLYCINE-GENERATING ENZYME"/>
    <property type="match status" value="1"/>
</dbReference>
<reference evidence="3 4" key="1">
    <citation type="submission" date="2024-02" db="EMBL/GenBank/DDBJ databases">
        <title>Herpetosiphon gulosus NBRC 112829.</title>
        <authorList>
            <person name="Ichikawa N."/>
            <person name="Katano-Makiyama Y."/>
            <person name="Hidaka K."/>
        </authorList>
    </citation>
    <scope>NUCLEOTIDE SEQUENCE [LARGE SCALE GENOMIC DNA]</scope>
    <source>
        <strain evidence="3 4">NBRC 112829</strain>
    </source>
</reference>
<dbReference type="Gene3D" id="3.90.1580.10">
    <property type="entry name" value="paralog of FGE (formylglycine-generating enzyme)"/>
    <property type="match status" value="1"/>
</dbReference>
<evidence type="ECO:0000259" key="2">
    <source>
        <dbReference type="Pfam" id="PF03781"/>
    </source>
</evidence>
<evidence type="ECO:0000256" key="1">
    <source>
        <dbReference type="SAM" id="MobiDB-lite"/>
    </source>
</evidence>
<feature type="region of interest" description="Disordered" evidence="1">
    <location>
        <begin position="845"/>
        <end position="867"/>
    </location>
</feature>
<dbReference type="SUPFAM" id="SSF52540">
    <property type="entry name" value="P-loop containing nucleoside triphosphate hydrolases"/>
    <property type="match status" value="1"/>
</dbReference>
<proteinExistence type="predicted"/>
<feature type="domain" description="Sulfatase-modifying factor enzyme-like" evidence="2">
    <location>
        <begin position="695"/>
        <end position="952"/>
    </location>
</feature>
<gene>
    <name evidence="3" type="primary">egtB_2</name>
    <name evidence="3" type="ORF">Hgul01_01240</name>
</gene>
<dbReference type="Proteomes" id="UP001428290">
    <property type="component" value="Unassembled WGS sequence"/>
</dbReference>
<dbReference type="InterPro" id="IPR005532">
    <property type="entry name" value="SUMF_dom"/>
</dbReference>
<dbReference type="InterPro" id="IPR016187">
    <property type="entry name" value="CTDL_fold"/>
</dbReference>
<accession>A0ABP9WWH0</accession>
<evidence type="ECO:0000313" key="4">
    <source>
        <dbReference type="Proteomes" id="UP001428290"/>
    </source>
</evidence>